<keyword evidence="7 12" id="KW-0732">Signal</keyword>
<dbReference type="GO" id="GO:0015020">
    <property type="term" value="F:glucuronosyltransferase activity"/>
    <property type="evidence" value="ECO:0007669"/>
    <property type="project" value="UniProtKB-EC"/>
</dbReference>
<evidence type="ECO:0000256" key="6">
    <source>
        <dbReference type="ARBA" id="ARBA00022692"/>
    </source>
</evidence>
<dbReference type="EC" id="2.4.1.17" evidence="3"/>
<dbReference type="EMBL" id="BTRK01000004">
    <property type="protein sequence ID" value="GMR45735.1"/>
    <property type="molecule type" value="Genomic_DNA"/>
</dbReference>
<dbReference type="Pfam" id="PF00201">
    <property type="entry name" value="UDPGT"/>
    <property type="match status" value="1"/>
</dbReference>
<evidence type="ECO:0000256" key="7">
    <source>
        <dbReference type="ARBA" id="ARBA00022729"/>
    </source>
</evidence>
<organism evidence="13 14">
    <name type="scientific">Pristionchus mayeri</name>
    <dbReference type="NCBI Taxonomy" id="1317129"/>
    <lineage>
        <taxon>Eukaryota</taxon>
        <taxon>Metazoa</taxon>
        <taxon>Ecdysozoa</taxon>
        <taxon>Nematoda</taxon>
        <taxon>Chromadorea</taxon>
        <taxon>Rhabditida</taxon>
        <taxon>Rhabditina</taxon>
        <taxon>Diplogasteromorpha</taxon>
        <taxon>Diplogasteroidea</taxon>
        <taxon>Neodiplogasteridae</taxon>
        <taxon>Pristionchus</taxon>
    </lineage>
</organism>
<keyword evidence="8 11" id="KW-1133">Transmembrane helix</keyword>
<dbReference type="InterPro" id="IPR050271">
    <property type="entry name" value="UDP-glycosyltransferase"/>
</dbReference>
<feature type="signal peptide" evidence="12">
    <location>
        <begin position="1"/>
        <end position="16"/>
    </location>
</feature>
<evidence type="ECO:0000256" key="10">
    <source>
        <dbReference type="ARBA" id="ARBA00047475"/>
    </source>
</evidence>
<evidence type="ECO:0000256" key="5">
    <source>
        <dbReference type="ARBA" id="ARBA00022679"/>
    </source>
</evidence>
<evidence type="ECO:0000256" key="2">
    <source>
        <dbReference type="ARBA" id="ARBA00009995"/>
    </source>
</evidence>
<feature type="chain" id="PRO_5043054645" description="glucuronosyltransferase" evidence="12">
    <location>
        <begin position="17"/>
        <end position="523"/>
    </location>
</feature>
<evidence type="ECO:0000256" key="1">
    <source>
        <dbReference type="ARBA" id="ARBA00004167"/>
    </source>
</evidence>
<keyword evidence="5" id="KW-0808">Transferase</keyword>
<dbReference type="Gene3D" id="3.40.50.2000">
    <property type="entry name" value="Glycogen Phosphorylase B"/>
    <property type="match status" value="1"/>
</dbReference>
<feature type="transmembrane region" description="Helical" evidence="11">
    <location>
        <begin position="489"/>
        <end position="512"/>
    </location>
</feature>
<dbReference type="FunFam" id="3.40.50.2000:FF:000038">
    <property type="entry name" value="UDP-GlucuronosylTransferase"/>
    <property type="match status" value="1"/>
</dbReference>
<keyword evidence="14" id="KW-1185">Reference proteome</keyword>
<dbReference type="GO" id="GO:0016020">
    <property type="term" value="C:membrane"/>
    <property type="evidence" value="ECO:0007669"/>
    <property type="project" value="UniProtKB-SubCell"/>
</dbReference>
<comment type="similarity">
    <text evidence="2">Belongs to the UDP-glycosyltransferase family.</text>
</comment>
<evidence type="ECO:0000256" key="4">
    <source>
        <dbReference type="ARBA" id="ARBA00022676"/>
    </source>
</evidence>
<name>A0AAN5HYQ3_9BILA</name>
<evidence type="ECO:0000256" key="11">
    <source>
        <dbReference type="SAM" id="Phobius"/>
    </source>
</evidence>
<comment type="catalytic activity">
    <reaction evidence="10">
        <text>glucuronate acceptor + UDP-alpha-D-glucuronate = acceptor beta-D-glucuronoside + UDP + H(+)</text>
        <dbReference type="Rhea" id="RHEA:21032"/>
        <dbReference type="ChEBI" id="CHEBI:15378"/>
        <dbReference type="ChEBI" id="CHEBI:58052"/>
        <dbReference type="ChEBI" id="CHEBI:58223"/>
        <dbReference type="ChEBI" id="CHEBI:132367"/>
        <dbReference type="ChEBI" id="CHEBI:132368"/>
        <dbReference type="EC" id="2.4.1.17"/>
    </reaction>
</comment>
<keyword evidence="9 11" id="KW-0472">Membrane</keyword>
<comment type="caution">
    <text evidence="13">The sequence shown here is derived from an EMBL/GenBank/DDBJ whole genome shotgun (WGS) entry which is preliminary data.</text>
</comment>
<sequence length="523" mass="57941">MKAALLLLLSLTVADSYKILVYNSKFGYSNVQFFGRIADILVEAGHDVTTLLPEIDPSLGDETVKSKKILVPQTTECAPVTQSLSSENMDWFALNSLDPLSILHSSPYSDRFALQCKGTLEETELIDRLKAVQFDVMIAENADMCGIGLSHVLQPKVLINAASSVPHSWMLDEFGIPHAWSYNPSPQLYDHDEHSFWSRLRNLYAGVVLYRNLESSRTSVEELFKQKFGGNFPSLTEISSHAAYTLVNSEPLVDFATPTINRIIYVGGLAVKTPEKLDKKFDDILNARSKTVLISFGTLVAPSKTTKGVKNAILEAVQQFPDVTFIWKYDKPEDDFAEESQLISANLHMIKWAPQNDLLADSRLTAVITHAGTASTHEMIAWGKPGLFIPCFGDQSRNAAMMERAGLGKVFDKRHFAIRGKFSAAVADLFGNTTYNENARRLADMVGKKRSVREKLIETVEFAAEFGATPALRPQSYDMSWLAYHNLDIIGSFCLAVLAGVFVMLQLVSAAVQLCGTPKIKKD</sequence>
<keyword evidence="6 11" id="KW-0812">Transmembrane</keyword>
<evidence type="ECO:0000256" key="12">
    <source>
        <dbReference type="SAM" id="SignalP"/>
    </source>
</evidence>
<protein>
    <recommendedName>
        <fullName evidence="3">glucuronosyltransferase</fullName>
        <ecNumber evidence="3">2.4.1.17</ecNumber>
    </recommendedName>
</protein>
<keyword evidence="4" id="KW-0328">Glycosyltransferase</keyword>
<reference evidence="14" key="1">
    <citation type="submission" date="2022-10" db="EMBL/GenBank/DDBJ databases">
        <title>Genome assembly of Pristionchus species.</title>
        <authorList>
            <person name="Yoshida K."/>
            <person name="Sommer R.J."/>
        </authorList>
    </citation>
    <scope>NUCLEOTIDE SEQUENCE [LARGE SCALE GENOMIC DNA]</scope>
    <source>
        <strain evidence="14">RS5460</strain>
    </source>
</reference>
<evidence type="ECO:0000256" key="8">
    <source>
        <dbReference type="ARBA" id="ARBA00022989"/>
    </source>
</evidence>
<dbReference type="InterPro" id="IPR002213">
    <property type="entry name" value="UDP_glucos_trans"/>
</dbReference>
<dbReference type="Proteomes" id="UP001328107">
    <property type="component" value="Unassembled WGS sequence"/>
</dbReference>
<accession>A0AAN5HYQ3</accession>
<evidence type="ECO:0000313" key="14">
    <source>
        <dbReference type="Proteomes" id="UP001328107"/>
    </source>
</evidence>
<dbReference type="PANTHER" id="PTHR48043">
    <property type="entry name" value="EG:EG0003.4 PROTEIN-RELATED"/>
    <property type="match status" value="1"/>
</dbReference>
<gene>
    <name evidence="13" type="ORF">PMAYCL1PPCAC_15930</name>
</gene>
<evidence type="ECO:0000313" key="13">
    <source>
        <dbReference type="EMBL" id="GMR45735.1"/>
    </source>
</evidence>
<dbReference type="SUPFAM" id="SSF53756">
    <property type="entry name" value="UDP-Glycosyltransferase/glycogen phosphorylase"/>
    <property type="match status" value="1"/>
</dbReference>
<dbReference type="CDD" id="cd03784">
    <property type="entry name" value="GT1_Gtf-like"/>
    <property type="match status" value="1"/>
</dbReference>
<proteinExistence type="inferred from homology"/>
<dbReference type="PANTHER" id="PTHR48043:SF23">
    <property type="entry name" value="UDP-GLUCURONOSYLTRANSFERASE"/>
    <property type="match status" value="1"/>
</dbReference>
<evidence type="ECO:0000256" key="9">
    <source>
        <dbReference type="ARBA" id="ARBA00023136"/>
    </source>
</evidence>
<evidence type="ECO:0000256" key="3">
    <source>
        <dbReference type="ARBA" id="ARBA00012544"/>
    </source>
</evidence>
<dbReference type="AlphaFoldDB" id="A0AAN5HYQ3"/>
<comment type="subcellular location">
    <subcellularLocation>
        <location evidence="1">Membrane</location>
        <topology evidence="1">Single-pass membrane protein</topology>
    </subcellularLocation>
</comment>